<gene>
    <name evidence="2" type="ORF">DSM104443_02551</name>
</gene>
<accession>A0A6M4GY92</accession>
<keyword evidence="3" id="KW-1185">Reference proteome</keyword>
<name>A0A6M4GY92_9PROT</name>
<evidence type="ECO:0000313" key="2">
    <source>
        <dbReference type="EMBL" id="QJR11474.1"/>
    </source>
</evidence>
<protein>
    <submittedName>
        <fullName evidence="2">Uncharacterized protein</fullName>
    </submittedName>
</protein>
<reference evidence="2 3" key="1">
    <citation type="submission" date="2020-04" db="EMBL/GenBank/DDBJ databases">
        <title>Usitatibacter rugosus gen. nov., sp. nov. and Usitatibacter palustris sp. nov., novel members of Usitatibacteraceae fam. nov. within the order Nitrosomonadales isolated from soil.</title>
        <authorList>
            <person name="Huber K.J."/>
            <person name="Neumann-Schaal M."/>
            <person name="Geppert A."/>
            <person name="Luckner M."/>
            <person name="Wanner G."/>
            <person name="Overmann J."/>
        </authorList>
    </citation>
    <scope>NUCLEOTIDE SEQUENCE [LARGE SCALE GENOMIC DNA]</scope>
    <source>
        <strain evidence="2 3">0125_3</strain>
    </source>
</reference>
<sequence length="57" mass="5734">MIKTIASFAIGILVGAAYASHSPATVAQAPAAVTLPFSDMHASIAHPATLETPAPTF</sequence>
<feature type="signal peptide" evidence="1">
    <location>
        <begin position="1"/>
        <end position="19"/>
    </location>
</feature>
<dbReference type="AlphaFoldDB" id="A0A6M4GY92"/>
<dbReference type="RefSeq" id="WP_171092851.1">
    <property type="nucleotide sequence ID" value="NZ_CP053069.1"/>
</dbReference>
<evidence type="ECO:0000256" key="1">
    <source>
        <dbReference type="SAM" id="SignalP"/>
    </source>
</evidence>
<evidence type="ECO:0000313" key="3">
    <source>
        <dbReference type="Proteomes" id="UP000501534"/>
    </source>
</evidence>
<organism evidence="2 3">
    <name type="scientific">Usitatibacter rugosus</name>
    <dbReference type="NCBI Taxonomy" id="2732067"/>
    <lineage>
        <taxon>Bacteria</taxon>
        <taxon>Pseudomonadati</taxon>
        <taxon>Pseudomonadota</taxon>
        <taxon>Betaproteobacteria</taxon>
        <taxon>Nitrosomonadales</taxon>
        <taxon>Usitatibacteraceae</taxon>
        <taxon>Usitatibacter</taxon>
    </lineage>
</organism>
<dbReference type="Proteomes" id="UP000501534">
    <property type="component" value="Chromosome"/>
</dbReference>
<dbReference type="EMBL" id="CP053069">
    <property type="protein sequence ID" value="QJR11474.1"/>
    <property type="molecule type" value="Genomic_DNA"/>
</dbReference>
<dbReference type="KEGG" id="uru:DSM104443_02551"/>
<proteinExistence type="predicted"/>
<feature type="chain" id="PRO_5026883387" evidence="1">
    <location>
        <begin position="20"/>
        <end position="57"/>
    </location>
</feature>
<keyword evidence="1" id="KW-0732">Signal</keyword>